<dbReference type="EMBL" id="WLZY01000004">
    <property type="protein sequence ID" value="NDL57929.1"/>
    <property type="molecule type" value="Genomic_DNA"/>
</dbReference>
<proteinExistence type="predicted"/>
<dbReference type="PROSITE" id="PS50943">
    <property type="entry name" value="HTH_CROC1"/>
    <property type="match status" value="1"/>
</dbReference>
<dbReference type="InterPro" id="IPR001387">
    <property type="entry name" value="Cro/C1-type_HTH"/>
</dbReference>
<dbReference type="Pfam" id="PF13560">
    <property type="entry name" value="HTH_31"/>
    <property type="match status" value="1"/>
</dbReference>
<comment type="caution">
    <text evidence="2">The sequence shown here is derived from an EMBL/GenBank/DDBJ whole genome shotgun (WGS) entry which is preliminary data.</text>
</comment>
<dbReference type="CDD" id="cd00093">
    <property type="entry name" value="HTH_XRE"/>
    <property type="match status" value="1"/>
</dbReference>
<dbReference type="SMART" id="SM00530">
    <property type="entry name" value="HTH_XRE"/>
    <property type="match status" value="1"/>
</dbReference>
<dbReference type="Gene3D" id="1.10.260.40">
    <property type="entry name" value="lambda repressor-like DNA-binding domains"/>
    <property type="match status" value="1"/>
</dbReference>
<reference evidence="2 3" key="1">
    <citation type="submission" date="2019-11" db="EMBL/GenBank/DDBJ databases">
        <authorList>
            <person name="Li X.-J."/>
            <person name="Feng X.-M."/>
        </authorList>
    </citation>
    <scope>NUCLEOTIDE SEQUENCE [LARGE SCALE GENOMIC DNA]</scope>
    <source>
        <strain evidence="2 3">XMNu-373</strain>
    </source>
</reference>
<feature type="domain" description="HTH cro/C1-type" evidence="1">
    <location>
        <begin position="28"/>
        <end position="82"/>
    </location>
</feature>
<dbReference type="AlphaFoldDB" id="A0A7K3M3P3"/>
<evidence type="ECO:0000259" key="1">
    <source>
        <dbReference type="PROSITE" id="PS50943"/>
    </source>
</evidence>
<dbReference type="InterPro" id="IPR010982">
    <property type="entry name" value="Lambda_DNA-bd_dom_sf"/>
</dbReference>
<keyword evidence="3" id="KW-1185">Reference proteome</keyword>
<accession>A0A7K3M3P3</accession>
<protein>
    <submittedName>
        <fullName evidence="2">Helix-turn-helix domain-containing protein</fullName>
    </submittedName>
</protein>
<dbReference type="GO" id="GO:0003677">
    <property type="term" value="F:DNA binding"/>
    <property type="evidence" value="ECO:0007669"/>
    <property type="project" value="InterPro"/>
</dbReference>
<organism evidence="2 3">
    <name type="scientific">Phytoactinopolyspora mesophila</name>
    <dbReference type="NCBI Taxonomy" id="2650750"/>
    <lineage>
        <taxon>Bacteria</taxon>
        <taxon>Bacillati</taxon>
        <taxon>Actinomycetota</taxon>
        <taxon>Actinomycetes</taxon>
        <taxon>Jiangellales</taxon>
        <taxon>Jiangellaceae</taxon>
        <taxon>Phytoactinopolyspora</taxon>
    </lineage>
</organism>
<evidence type="ECO:0000313" key="3">
    <source>
        <dbReference type="Proteomes" id="UP000460435"/>
    </source>
</evidence>
<evidence type="ECO:0000313" key="2">
    <source>
        <dbReference type="EMBL" id="NDL57929.1"/>
    </source>
</evidence>
<name>A0A7K3M3P3_9ACTN</name>
<dbReference type="RefSeq" id="WP_162450637.1">
    <property type="nucleotide sequence ID" value="NZ_WLZY01000004.1"/>
</dbReference>
<sequence length="126" mass="14061">MPDPGVKDLGEDKPQPKPLLRTALGDVLRRTRLEQGRILADVARSAKISMPYLSEVERGRKEVSSEVLAAICDSLKIELPDLLSEVRRDLDADRQVSSVVRLDAFRSRRASSRVRPTPEARFLLAA</sequence>
<dbReference type="Proteomes" id="UP000460435">
    <property type="component" value="Unassembled WGS sequence"/>
</dbReference>
<dbReference type="SUPFAM" id="SSF47413">
    <property type="entry name" value="lambda repressor-like DNA-binding domains"/>
    <property type="match status" value="1"/>
</dbReference>
<gene>
    <name evidence="2" type="ORF">F7O44_12675</name>
</gene>